<dbReference type="SMART" id="SM00710">
    <property type="entry name" value="PbH1"/>
    <property type="match status" value="6"/>
</dbReference>
<keyword evidence="4" id="KW-1185">Reference proteome</keyword>
<gene>
    <name evidence="3" type="ORF">JL107_12825</name>
</gene>
<evidence type="ECO:0000313" key="3">
    <source>
        <dbReference type="EMBL" id="MBM9477330.1"/>
    </source>
</evidence>
<feature type="signal peptide" evidence="2">
    <location>
        <begin position="1"/>
        <end position="36"/>
    </location>
</feature>
<protein>
    <recommendedName>
        <fullName evidence="5">Right-handed parallel beta-helix repeat-containing protein</fullName>
    </recommendedName>
</protein>
<feature type="compositionally biased region" description="Pro residues" evidence="1">
    <location>
        <begin position="325"/>
        <end position="352"/>
    </location>
</feature>
<evidence type="ECO:0000256" key="2">
    <source>
        <dbReference type="SAM" id="SignalP"/>
    </source>
</evidence>
<dbReference type="AlphaFoldDB" id="A0A939C372"/>
<dbReference type="Gene3D" id="2.160.20.10">
    <property type="entry name" value="Single-stranded right-handed beta-helix, Pectin lyase-like"/>
    <property type="match status" value="1"/>
</dbReference>
<dbReference type="RefSeq" id="WP_205257447.1">
    <property type="nucleotide sequence ID" value="NZ_BAAAPV010000001.1"/>
</dbReference>
<evidence type="ECO:0008006" key="5">
    <source>
        <dbReference type="Google" id="ProtNLM"/>
    </source>
</evidence>
<accession>A0A939C372</accession>
<feature type="compositionally biased region" description="Low complexity" evidence="1">
    <location>
        <begin position="263"/>
        <end position="304"/>
    </location>
</feature>
<organism evidence="3 4">
    <name type="scientific">Nakamurella flavida</name>
    <dbReference type="NCBI Taxonomy" id="363630"/>
    <lineage>
        <taxon>Bacteria</taxon>
        <taxon>Bacillati</taxon>
        <taxon>Actinomycetota</taxon>
        <taxon>Actinomycetes</taxon>
        <taxon>Nakamurellales</taxon>
        <taxon>Nakamurellaceae</taxon>
        <taxon>Nakamurella</taxon>
    </lineage>
</organism>
<feature type="region of interest" description="Disordered" evidence="1">
    <location>
        <begin position="256"/>
        <end position="373"/>
    </location>
</feature>
<dbReference type="InterPro" id="IPR011050">
    <property type="entry name" value="Pectin_lyase_fold/virulence"/>
</dbReference>
<evidence type="ECO:0000313" key="4">
    <source>
        <dbReference type="Proteomes" id="UP000663801"/>
    </source>
</evidence>
<keyword evidence="2" id="KW-0732">Signal</keyword>
<dbReference type="InterPro" id="IPR012334">
    <property type="entry name" value="Pectin_lyas_fold"/>
</dbReference>
<proteinExistence type="predicted"/>
<feature type="chain" id="PRO_5037473927" description="Right-handed parallel beta-helix repeat-containing protein" evidence="2">
    <location>
        <begin position="37"/>
        <end position="651"/>
    </location>
</feature>
<sequence>MKRRPARPGHRLTAGLLSATSLCVGLTLVCVPAASAAPDWTVVAQDSFARSVAGGWGTAEKGGPWALTNGGKAAVQVSGGAGSVAALPSGKSFQATLPAVSARDVRVQITTSFPSIGTGTWTVYQAVEMRRQADGSVYRGRIRMNQDGRAALSVNRVGPAGEVALESVDLPGTFRAGQRIVVQFEAGGTDPVAVNGRAWPEGTAMPYWQTEVRDSDPARIVRAGSAGTWEYASISGSAAVLTDDLLVSSADVPVPATPPVSSPAPVTRTATSAPASASAPASTAPATTAPATTAPATTAPATTAPAPPSPTITMIDPTSSAITPPTTPPVSTPPVSTPPVSTPPVSTPPVSTPPVSGARKPDAGNTGVPVGTRLSRYDGPLTITQDGTVIDGKEVYGDLRIQARNVVIRNSYLHCGSDVTPTNSGCIDANHANVFNLTIDRNTIDPDRPSYTRDGIVGHEFTARGNHILHTNDGIGIFNRPGGSSAANVRVEGNYIHDLTHWNDSPYHTDGTHNDGIEVQGGENIAIVGNTIIGSAVAGDGLGVFGLHAGSAIIVVQNVTPVKNLVIEKNWLDDAQNTVCIQQGKFATVELTMQDNQFGRNQYVYSRNSTYQIRIYSESRSTVHGLLSNTWMDNGRNLAVGRDSGIRYNGS</sequence>
<dbReference type="SUPFAM" id="SSF51126">
    <property type="entry name" value="Pectin lyase-like"/>
    <property type="match status" value="1"/>
</dbReference>
<comment type="caution">
    <text evidence="3">The sequence shown here is derived from an EMBL/GenBank/DDBJ whole genome shotgun (WGS) entry which is preliminary data.</text>
</comment>
<reference evidence="3" key="1">
    <citation type="submission" date="2021-01" db="EMBL/GenBank/DDBJ databases">
        <title>KCTC 19127 draft genome.</title>
        <authorList>
            <person name="An D."/>
        </authorList>
    </citation>
    <scope>NUCLEOTIDE SEQUENCE</scope>
    <source>
        <strain evidence="3">KCTC 19127</strain>
    </source>
</reference>
<name>A0A939C372_9ACTN</name>
<dbReference type="EMBL" id="JAERWL010000010">
    <property type="protein sequence ID" value="MBM9477330.1"/>
    <property type="molecule type" value="Genomic_DNA"/>
</dbReference>
<evidence type="ECO:0000256" key="1">
    <source>
        <dbReference type="SAM" id="MobiDB-lite"/>
    </source>
</evidence>
<dbReference type="Proteomes" id="UP000663801">
    <property type="component" value="Unassembled WGS sequence"/>
</dbReference>
<dbReference type="InterPro" id="IPR006626">
    <property type="entry name" value="PbH1"/>
</dbReference>